<accession>A0A7X6CYE9</accession>
<dbReference type="InterPro" id="IPR011990">
    <property type="entry name" value="TPR-like_helical_dom_sf"/>
</dbReference>
<gene>
    <name evidence="1" type="ORF">HCN56_04515</name>
</gene>
<evidence type="ECO:0008006" key="3">
    <source>
        <dbReference type="Google" id="ProtNLM"/>
    </source>
</evidence>
<dbReference type="SUPFAM" id="SSF48452">
    <property type="entry name" value="TPR-like"/>
    <property type="match status" value="1"/>
</dbReference>
<reference evidence="1 2" key="1">
    <citation type="submission" date="2020-03" db="EMBL/GenBank/DDBJ databases">
        <title>Draft genome of Streptomyces sp. ventii, isolated from the Axial Seamount in the Pacific Ocean, and resequencing of the two type strains Streptomyces lonarensis strain NCL 716 and Streptomyces bohaiensis strain 11A07.</title>
        <authorList>
            <person name="Loughran R.M."/>
            <person name="Pfannmuller K.M."/>
            <person name="Wasson B.J."/>
            <person name="Deadmond M.C."/>
            <person name="Paddock B.E."/>
            <person name="Koyack M.J."/>
            <person name="Gallegos D.A."/>
            <person name="Mitchell E.A."/>
            <person name="Ushijima B."/>
            <person name="Saw J.H."/>
            <person name="Mcphail K.L."/>
            <person name="Videau P."/>
        </authorList>
    </citation>
    <scope>NUCLEOTIDE SEQUENCE [LARGE SCALE GENOMIC DNA]</scope>
    <source>
        <strain evidence="1 2">NCL716</strain>
    </source>
</reference>
<keyword evidence="2" id="KW-1185">Reference proteome</keyword>
<organism evidence="1 2">
    <name type="scientific">Streptomyces lonarensis</name>
    <dbReference type="NCBI Taxonomy" id="700599"/>
    <lineage>
        <taxon>Bacteria</taxon>
        <taxon>Bacillati</taxon>
        <taxon>Actinomycetota</taxon>
        <taxon>Actinomycetes</taxon>
        <taxon>Kitasatosporales</taxon>
        <taxon>Streptomycetaceae</taxon>
        <taxon>Streptomyces</taxon>
    </lineage>
</organism>
<dbReference type="Gene3D" id="1.25.40.10">
    <property type="entry name" value="Tetratricopeptide repeat domain"/>
    <property type="match status" value="1"/>
</dbReference>
<name>A0A7X6CYE9_9ACTN</name>
<dbReference type="Proteomes" id="UP000578686">
    <property type="component" value="Unassembled WGS sequence"/>
</dbReference>
<sequence>MSDTLATLRARLRATHLSSGEMSTREIARRTHGAVSHTTAHQVLRAASLPSWKVLEPVIAALGGDAGEYKELWMRARDEEERNDATNTKRVNYQEDVGPKLAVKLNLIRNYIAQAERGKAEEFATECLGQSLDIDLVAEIHYALSYGSSSIRQITDPLVDQYIKSGNPDEIGSADAAHHLGRICLDRQMPTRALDFTRRAVLINPHSYWNLSVHAEALMILGIYEESERFGAMAYDLQPSPRNFFYTPYADLLTIKRDFGRLEQLAKESYEELGGPTGYSVAPFAQCLMLCGKPDLAVSVLREGLKKENRYAHSRIEILTRLSNALNQAGHLAEAMSALKSDPLYETSETLQHQHEYLRSQSESMSAESSIKILEDVVNIERS</sequence>
<comment type="caution">
    <text evidence="1">The sequence shown here is derived from an EMBL/GenBank/DDBJ whole genome shotgun (WGS) entry which is preliminary data.</text>
</comment>
<protein>
    <recommendedName>
        <fullName evidence="3">HTH cro/C1-type domain-containing protein</fullName>
    </recommendedName>
</protein>
<proteinExistence type="predicted"/>
<evidence type="ECO:0000313" key="1">
    <source>
        <dbReference type="EMBL" id="NJQ04862.1"/>
    </source>
</evidence>
<dbReference type="EMBL" id="JAAVJD010000017">
    <property type="protein sequence ID" value="NJQ04862.1"/>
    <property type="molecule type" value="Genomic_DNA"/>
</dbReference>
<evidence type="ECO:0000313" key="2">
    <source>
        <dbReference type="Proteomes" id="UP000578686"/>
    </source>
</evidence>
<dbReference type="AlphaFoldDB" id="A0A7X6CYE9"/>